<evidence type="ECO:0000313" key="7">
    <source>
        <dbReference type="EMBL" id="MCR6095792.1"/>
    </source>
</evidence>
<dbReference type="EMBL" id="JABXYM010000001">
    <property type="protein sequence ID" value="MCR6095792.1"/>
    <property type="molecule type" value="Genomic_DNA"/>
</dbReference>
<keyword evidence="3" id="KW-0349">Heme</keyword>
<dbReference type="PROSITE" id="PS01213">
    <property type="entry name" value="GLOBIN_FAM_2"/>
    <property type="match status" value="1"/>
</dbReference>
<name>A0A9Q4FY58_SALAG</name>
<dbReference type="AlphaFoldDB" id="A0A9Q4FY58"/>
<dbReference type="PANTHER" id="PTHR47366">
    <property type="entry name" value="TWO-ON-TWO HEMOGLOBIN-3"/>
    <property type="match status" value="1"/>
</dbReference>
<dbReference type="Proteomes" id="UP001057753">
    <property type="component" value="Unassembled WGS sequence"/>
</dbReference>
<dbReference type="RefSeq" id="WP_257820529.1">
    <property type="nucleotide sequence ID" value="NZ_JABXYM010000001.1"/>
</dbReference>
<evidence type="ECO:0000256" key="6">
    <source>
        <dbReference type="ARBA" id="ARBA00034496"/>
    </source>
</evidence>
<dbReference type="InterPro" id="IPR001486">
    <property type="entry name" value="Hemoglobin_trunc"/>
</dbReference>
<dbReference type="Gene3D" id="1.10.490.10">
    <property type="entry name" value="Globins"/>
    <property type="match status" value="1"/>
</dbReference>
<keyword evidence="4" id="KW-0479">Metal-binding</keyword>
<sequence>MKSENQETVYSIVGEKTLHELVDRFYQLVSEHPALSPIFPDDLTETARKQKQFLTQFLGGPSLYTEEHGHPMLRARHMPFTITPARADAWLSCMAQALKETPIDEPLRRAVFERLSYTARHMINSEDKPSSYEARKGYDR</sequence>
<organism evidence="7 8">
    <name type="scientific">Salipaludibacillus agaradhaerens</name>
    <name type="common">Bacillus agaradhaerens</name>
    <dbReference type="NCBI Taxonomy" id="76935"/>
    <lineage>
        <taxon>Bacteria</taxon>
        <taxon>Bacillati</taxon>
        <taxon>Bacillota</taxon>
        <taxon>Bacilli</taxon>
        <taxon>Bacillales</taxon>
        <taxon>Bacillaceae</taxon>
    </lineage>
</organism>
<dbReference type="GO" id="GO:0005344">
    <property type="term" value="F:oxygen carrier activity"/>
    <property type="evidence" value="ECO:0007669"/>
    <property type="project" value="InterPro"/>
</dbReference>
<evidence type="ECO:0000256" key="4">
    <source>
        <dbReference type="ARBA" id="ARBA00022723"/>
    </source>
</evidence>
<keyword evidence="5" id="KW-0408">Iron</keyword>
<dbReference type="PANTHER" id="PTHR47366:SF1">
    <property type="entry name" value="TWO-ON-TWO HEMOGLOBIN-3"/>
    <property type="match status" value="1"/>
</dbReference>
<dbReference type="InterPro" id="IPR012292">
    <property type="entry name" value="Globin/Proto"/>
</dbReference>
<comment type="caution">
    <text evidence="7">The sequence shown here is derived from an EMBL/GenBank/DDBJ whole genome shotgun (WGS) entry which is preliminary data.</text>
</comment>
<keyword evidence="8" id="KW-1185">Reference proteome</keyword>
<dbReference type="InterPro" id="IPR009050">
    <property type="entry name" value="Globin-like_sf"/>
</dbReference>
<dbReference type="Pfam" id="PF01152">
    <property type="entry name" value="Bac_globin"/>
    <property type="match status" value="1"/>
</dbReference>
<evidence type="ECO:0000313" key="8">
    <source>
        <dbReference type="Proteomes" id="UP001057753"/>
    </source>
</evidence>
<reference evidence="7" key="1">
    <citation type="submission" date="2020-06" db="EMBL/GenBank/DDBJ databases">
        <title>Insight into the genomes of haloalkaliphilic bacilli from Kenyan soda lakes.</title>
        <authorList>
            <person name="Mwirichia R."/>
            <person name="Villamizar G.C."/>
            <person name="Poehlein A."/>
            <person name="Mugweru J."/>
            <person name="Kipnyargis A."/>
            <person name="Kiplimo D."/>
            <person name="Orwa P."/>
            <person name="Daniel R."/>
        </authorList>
    </citation>
    <scope>NUCLEOTIDE SEQUENCE</scope>
    <source>
        <strain evidence="7">B1096_S55</strain>
    </source>
</reference>
<dbReference type="GO" id="GO:0019825">
    <property type="term" value="F:oxygen binding"/>
    <property type="evidence" value="ECO:0007669"/>
    <property type="project" value="InterPro"/>
</dbReference>
<protein>
    <submittedName>
        <fullName evidence="7">Globin</fullName>
    </submittedName>
</protein>
<dbReference type="FunFam" id="1.10.490.10:FF:000004">
    <property type="entry name" value="Group 2 hemoglobin yjbI"/>
    <property type="match status" value="1"/>
</dbReference>
<dbReference type="SUPFAM" id="SSF46458">
    <property type="entry name" value="Globin-like"/>
    <property type="match status" value="1"/>
</dbReference>
<dbReference type="InterPro" id="IPR044203">
    <property type="entry name" value="GlbO/GLB3-like"/>
</dbReference>
<evidence type="ECO:0000256" key="2">
    <source>
        <dbReference type="ARBA" id="ARBA00022448"/>
    </source>
</evidence>
<keyword evidence="2" id="KW-0813">Transport</keyword>
<comment type="similarity">
    <text evidence="6">Belongs to the truncated hemoglobin family. Group II subfamily.</text>
</comment>
<evidence type="ECO:0000256" key="5">
    <source>
        <dbReference type="ARBA" id="ARBA00023004"/>
    </source>
</evidence>
<accession>A0A9Q4FY58</accession>
<dbReference type="InterPro" id="IPR019795">
    <property type="entry name" value="Globin_bac-like_CS"/>
</dbReference>
<proteinExistence type="inferred from homology"/>
<gene>
    <name evidence="7" type="ORF">HXA33_04480</name>
</gene>
<evidence type="ECO:0000256" key="1">
    <source>
        <dbReference type="ARBA" id="ARBA00001971"/>
    </source>
</evidence>
<evidence type="ECO:0000256" key="3">
    <source>
        <dbReference type="ARBA" id="ARBA00022617"/>
    </source>
</evidence>
<dbReference type="GO" id="GO:0046872">
    <property type="term" value="F:metal ion binding"/>
    <property type="evidence" value="ECO:0007669"/>
    <property type="project" value="UniProtKB-KW"/>
</dbReference>
<dbReference type="GO" id="GO:0020037">
    <property type="term" value="F:heme binding"/>
    <property type="evidence" value="ECO:0007669"/>
    <property type="project" value="InterPro"/>
</dbReference>
<comment type="cofactor">
    <cofactor evidence="1">
        <name>heme</name>
        <dbReference type="ChEBI" id="CHEBI:30413"/>
    </cofactor>
</comment>